<dbReference type="AlphaFoldDB" id="A0A9W6STK2"/>
<comment type="caution">
    <text evidence="2">The sequence shown here is derived from an EMBL/GenBank/DDBJ whole genome shotgun (WGS) entry which is preliminary data.</text>
</comment>
<keyword evidence="1" id="KW-0472">Membrane</keyword>
<name>A0A9W6STK2_9ACTN</name>
<feature type="transmembrane region" description="Helical" evidence="1">
    <location>
        <begin position="151"/>
        <end position="171"/>
    </location>
</feature>
<protein>
    <submittedName>
        <fullName evidence="2">Uncharacterized protein</fullName>
    </submittedName>
</protein>
<sequence>MAFAPLKWHRPLTVVSALFLLLALVSAVGIAVDGRTLLGDPVWLKPAKFGFAFGVYGLTLAWLLSRLKKARRTGWWFGTVFAVAGLSDITMIVLAAARGTFSHFNASTDAFSKAVQIVFAYGVPPIALANIAFAILVLVQRSGDRAVDRALRAGLLLSTLGMIVVIVPNFVPGLIEVTTRTVTDAAGREVTMAGGHGLAGHPDGNGMALTGWNDAGGDIRVPHFVGLHGVHVLLLIALVLAKRGRMTEATRRRVVGAAALGYAGFFLVTSWQMLRDQSFAHPDAATLTAYGVVAIVVAAGLAYARVRATSSREAPVPVA</sequence>
<keyword evidence="1" id="KW-1133">Transmembrane helix</keyword>
<feature type="transmembrane region" description="Helical" evidence="1">
    <location>
        <begin position="253"/>
        <end position="272"/>
    </location>
</feature>
<feature type="transmembrane region" description="Helical" evidence="1">
    <location>
        <begin position="284"/>
        <end position="304"/>
    </location>
</feature>
<accession>A0A9W6STK2</accession>
<feature type="transmembrane region" description="Helical" evidence="1">
    <location>
        <begin position="117"/>
        <end position="139"/>
    </location>
</feature>
<dbReference type="Proteomes" id="UP001165079">
    <property type="component" value="Unassembled WGS sequence"/>
</dbReference>
<keyword evidence="3" id="KW-1185">Reference proteome</keyword>
<organism evidence="2 3">
    <name type="scientific">Actinorhabdospora filicis</name>
    <dbReference type="NCBI Taxonomy" id="1785913"/>
    <lineage>
        <taxon>Bacteria</taxon>
        <taxon>Bacillati</taxon>
        <taxon>Actinomycetota</taxon>
        <taxon>Actinomycetes</taxon>
        <taxon>Micromonosporales</taxon>
        <taxon>Micromonosporaceae</taxon>
        <taxon>Actinorhabdospora</taxon>
    </lineage>
</organism>
<evidence type="ECO:0000256" key="1">
    <source>
        <dbReference type="SAM" id="Phobius"/>
    </source>
</evidence>
<feature type="transmembrane region" description="Helical" evidence="1">
    <location>
        <begin position="221"/>
        <end position="241"/>
    </location>
</feature>
<evidence type="ECO:0000313" key="2">
    <source>
        <dbReference type="EMBL" id="GLZ81587.1"/>
    </source>
</evidence>
<dbReference type="EMBL" id="BSTX01000006">
    <property type="protein sequence ID" value="GLZ81587.1"/>
    <property type="molecule type" value="Genomic_DNA"/>
</dbReference>
<feature type="transmembrane region" description="Helical" evidence="1">
    <location>
        <begin position="75"/>
        <end position="97"/>
    </location>
</feature>
<dbReference type="RefSeq" id="WP_285667095.1">
    <property type="nucleotide sequence ID" value="NZ_BSTX01000006.1"/>
</dbReference>
<proteinExistence type="predicted"/>
<feature type="transmembrane region" description="Helical" evidence="1">
    <location>
        <begin position="43"/>
        <end position="63"/>
    </location>
</feature>
<reference evidence="2" key="1">
    <citation type="submission" date="2023-03" db="EMBL/GenBank/DDBJ databases">
        <title>Actinorhabdospora filicis NBRC 111898.</title>
        <authorList>
            <person name="Ichikawa N."/>
            <person name="Sato H."/>
            <person name="Tonouchi N."/>
        </authorList>
    </citation>
    <scope>NUCLEOTIDE SEQUENCE</scope>
    <source>
        <strain evidence="2">NBRC 111898</strain>
    </source>
</reference>
<gene>
    <name evidence="2" type="ORF">Afil01_63940</name>
</gene>
<keyword evidence="1" id="KW-0812">Transmembrane</keyword>
<evidence type="ECO:0000313" key="3">
    <source>
        <dbReference type="Proteomes" id="UP001165079"/>
    </source>
</evidence>